<gene>
    <name evidence="2" type="ORF">ENR15_10915</name>
</gene>
<keyword evidence="2" id="KW-0547">Nucleotide-binding</keyword>
<keyword evidence="2" id="KW-0067">ATP-binding</keyword>
<dbReference type="PANTHER" id="PTHR32182:SF22">
    <property type="entry name" value="ATP-DEPENDENT ENDONUCLEASE, OLD FAMILY-RELATED"/>
    <property type="match status" value="1"/>
</dbReference>
<protein>
    <submittedName>
        <fullName evidence="2">ATP-binding protein</fullName>
    </submittedName>
</protein>
<dbReference type="GO" id="GO:0016887">
    <property type="term" value="F:ATP hydrolysis activity"/>
    <property type="evidence" value="ECO:0007669"/>
    <property type="project" value="InterPro"/>
</dbReference>
<dbReference type="Pfam" id="PF13304">
    <property type="entry name" value="AAA_21"/>
    <property type="match status" value="1"/>
</dbReference>
<comment type="caution">
    <text evidence="2">The sequence shown here is derived from an EMBL/GenBank/DDBJ whole genome shotgun (WGS) entry which is preliminary data.</text>
</comment>
<proteinExistence type="predicted"/>
<dbReference type="AlphaFoldDB" id="A0A7C3VH31"/>
<sequence length="366" mass="41500">MIQRLYVNNFRCLENFELTLKGMPSALLIGKNGSGKSTVGDAVEVFQRIGRGINRIRELVKPKDFARGRSDVPMRFEIEVLLEEKLYKYALALELPENFKELRILEEQLLLEGEPIYSREQAQVTLYTNSPSREAQFMVDWHLVALPIIQANTEPLRIFKTWLASILILAPIPTLMSGQSSGETLDIQKDGSNFGEWFSGLLSRYPAAYTQIDKYLRDVMPDFQDFLNESIGKDAKSMIVRFAANNATLSVDFKDLSDGEKCFFICAVVLAANKYNPLFCFWDEPDNYISLSEVGHFVMSLRRSFQGNSQILVTSHNPEAIRTFSDDNTFVLDRKSHLEPTLIRLLGDIPVPGDLINALILGDIEL</sequence>
<dbReference type="Gene3D" id="3.40.50.300">
    <property type="entry name" value="P-loop containing nucleotide triphosphate hydrolases"/>
    <property type="match status" value="2"/>
</dbReference>
<reference evidence="2" key="1">
    <citation type="journal article" date="2020" name="mSystems">
        <title>Genome- and Community-Level Interaction Insights into Carbon Utilization and Element Cycling Functions of Hydrothermarchaeota in Hydrothermal Sediment.</title>
        <authorList>
            <person name="Zhou Z."/>
            <person name="Liu Y."/>
            <person name="Xu W."/>
            <person name="Pan J."/>
            <person name="Luo Z.H."/>
            <person name="Li M."/>
        </authorList>
    </citation>
    <scope>NUCLEOTIDE SEQUENCE [LARGE SCALE GENOMIC DNA]</scope>
    <source>
        <strain evidence="2">SpSt-374</strain>
    </source>
</reference>
<dbReference type="GO" id="GO:0005524">
    <property type="term" value="F:ATP binding"/>
    <property type="evidence" value="ECO:0007669"/>
    <property type="project" value="UniProtKB-KW"/>
</dbReference>
<accession>A0A7C3VH31</accession>
<name>A0A7C3VH31_9CYAN</name>
<feature type="domain" description="ATPase AAA-type core" evidence="1">
    <location>
        <begin position="27"/>
        <end position="321"/>
    </location>
</feature>
<dbReference type="InterPro" id="IPR003959">
    <property type="entry name" value="ATPase_AAA_core"/>
</dbReference>
<dbReference type="InterPro" id="IPR027417">
    <property type="entry name" value="P-loop_NTPase"/>
</dbReference>
<evidence type="ECO:0000259" key="1">
    <source>
        <dbReference type="Pfam" id="PF13304"/>
    </source>
</evidence>
<dbReference type="GO" id="GO:0006302">
    <property type="term" value="P:double-strand break repair"/>
    <property type="evidence" value="ECO:0007669"/>
    <property type="project" value="TreeGrafter"/>
</dbReference>
<dbReference type="PANTHER" id="PTHR32182">
    <property type="entry name" value="DNA REPLICATION AND REPAIR PROTEIN RECF"/>
    <property type="match status" value="1"/>
</dbReference>
<dbReference type="EMBL" id="DSPX01000107">
    <property type="protein sequence ID" value="HGG01133.1"/>
    <property type="molecule type" value="Genomic_DNA"/>
</dbReference>
<dbReference type="SUPFAM" id="SSF52540">
    <property type="entry name" value="P-loop containing nucleoside triphosphate hydrolases"/>
    <property type="match status" value="1"/>
</dbReference>
<organism evidence="2">
    <name type="scientific">Planktothricoides sp. SpSt-374</name>
    <dbReference type="NCBI Taxonomy" id="2282167"/>
    <lineage>
        <taxon>Bacteria</taxon>
        <taxon>Bacillati</taxon>
        <taxon>Cyanobacteriota</taxon>
        <taxon>Cyanophyceae</taxon>
        <taxon>Oscillatoriophycideae</taxon>
        <taxon>Oscillatoriales</taxon>
        <taxon>Oscillatoriaceae</taxon>
        <taxon>Planktothricoides</taxon>
    </lineage>
</organism>
<dbReference type="GO" id="GO:0000731">
    <property type="term" value="P:DNA synthesis involved in DNA repair"/>
    <property type="evidence" value="ECO:0007669"/>
    <property type="project" value="TreeGrafter"/>
</dbReference>
<evidence type="ECO:0000313" key="2">
    <source>
        <dbReference type="EMBL" id="HGG01133.1"/>
    </source>
</evidence>